<dbReference type="PANTHER" id="PTHR10803">
    <property type="entry name" value="ARSENICAL PUMP-DRIVING ATPASE ARSENITE-TRANSLOCATING ATPASE"/>
    <property type="match status" value="1"/>
</dbReference>
<dbReference type="InterPro" id="IPR008978">
    <property type="entry name" value="HSP20-like_chaperone"/>
</dbReference>
<comment type="caution">
    <text evidence="4">The sequence shown here is derived from an EMBL/GenBank/DDBJ whole genome shotgun (WGS) entry which is preliminary data.</text>
</comment>
<dbReference type="InterPro" id="IPR027417">
    <property type="entry name" value="P-loop_NTPase"/>
</dbReference>
<gene>
    <name evidence="4" type="ORF">G7043_28595</name>
</gene>
<sequence length="407" mass="42826">MSRVLLFTGKGGVGKTTLSAATAASLAAHGRKALVVSTDPAHSLGDALDARLGSEPSEVDGSDGLFACQIDPRGLVDEAWGELRGHLRTVLAGAGVDELDAEELTVLPGVEELLALAEVRRLASTGPWEVVVVDCGPTAETLRLLSLPEAFAGYLERLFPTHRRVVRGLLAGVAGTGTVEKWDATADALSRLAERLDALRTMLADPSSCSVRLVLTPERVVAAETRRTLTALALQGIRVDSVIANRLVPSPGAARGAAATWLRTRRHEQDAVLAELTGIGEIRTVDHRASEPVGVPALLEVAEQLYGSEDPLPGAAVPASDVRGSLLEVSGSGRGLDARYSLRIALPLADDTELDLARVGDDLALTVDGRRRLVALPSLLRRCIVTGAEMDSGGVTVGFRPDPALWR</sequence>
<dbReference type="InterPro" id="IPR016300">
    <property type="entry name" value="ATPase_ArsA/GET3"/>
</dbReference>
<keyword evidence="5" id="KW-1185">Reference proteome</keyword>
<dbReference type="RefSeq" id="WP_166050733.1">
    <property type="nucleotide sequence ID" value="NZ_JAAMPJ010000008.1"/>
</dbReference>
<feature type="domain" description="ArsA/GET3 Anion-transporting ATPase-like" evidence="2">
    <location>
        <begin position="3"/>
        <end position="306"/>
    </location>
</feature>
<dbReference type="NCBIfam" id="TIGR00345">
    <property type="entry name" value="GET3_arsA_TRC40"/>
    <property type="match status" value="1"/>
</dbReference>
<dbReference type="GO" id="GO:0005524">
    <property type="term" value="F:ATP binding"/>
    <property type="evidence" value="ECO:0007669"/>
    <property type="project" value="InterPro"/>
</dbReference>
<comment type="similarity">
    <text evidence="1">Belongs to the arsA ATPase family.</text>
</comment>
<evidence type="ECO:0000256" key="1">
    <source>
        <dbReference type="ARBA" id="ARBA00011040"/>
    </source>
</evidence>
<dbReference type="AlphaFoldDB" id="A0A7C9RTB2"/>
<evidence type="ECO:0000259" key="2">
    <source>
        <dbReference type="Pfam" id="PF02374"/>
    </source>
</evidence>
<dbReference type="CDD" id="cd02035">
    <property type="entry name" value="ArsA"/>
    <property type="match status" value="1"/>
</dbReference>
<protein>
    <submittedName>
        <fullName evidence="4">ArsA family ATPase</fullName>
    </submittedName>
</protein>
<dbReference type="GO" id="GO:0016887">
    <property type="term" value="F:ATP hydrolysis activity"/>
    <property type="evidence" value="ECO:0007669"/>
    <property type="project" value="InterPro"/>
</dbReference>
<reference evidence="4 5" key="1">
    <citation type="submission" date="2020-03" db="EMBL/GenBank/DDBJ databases">
        <title>Isolation and identification of active actinomycetes.</title>
        <authorList>
            <person name="Sun X."/>
        </authorList>
    </citation>
    <scope>NUCLEOTIDE SEQUENCE [LARGE SCALE GENOMIC DNA]</scope>
    <source>
        <strain evidence="4 5">NEAU-D13</strain>
    </source>
</reference>
<feature type="domain" description="ArsA HSP20-like" evidence="3">
    <location>
        <begin position="337"/>
        <end position="399"/>
    </location>
</feature>
<dbReference type="InterPro" id="IPR025723">
    <property type="entry name" value="ArsA/GET3_ATPase-like"/>
</dbReference>
<organism evidence="4 5">
    <name type="scientific">Lentzea alba</name>
    <dbReference type="NCBI Taxonomy" id="2714351"/>
    <lineage>
        <taxon>Bacteria</taxon>
        <taxon>Bacillati</taxon>
        <taxon>Actinomycetota</taxon>
        <taxon>Actinomycetes</taxon>
        <taxon>Pseudonocardiales</taxon>
        <taxon>Pseudonocardiaceae</taxon>
        <taxon>Lentzea</taxon>
    </lineage>
</organism>
<accession>A0A7C9RTB2</accession>
<dbReference type="Pfam" id="PF17886">
    <property type="entry name" value="ArsA_HSP20"/>
    <property type="match status" value="1"/>
</dbReference>
<dbReference type="Gene3D" id="2.60.40.790">
    <property type="match status" value="1"/>
</dbReference>
<dbReference type="Proteomes" id="UP000481360">
    <property type="component" value="Unassembled WGS sequence"/>
</dbReference>
<proteinExistence type="inferred from homology"/>
<dbReference type="PANTHER" id="PTHR10803:SF3">
    <property type="entry name" value="ATPASE GET3"/>
    <property type="match status" value="1"/>
</dbReference>
<dbReference type="Gene3D" id="3.40.50.300">
    <property type="entry name" value="P-loop containing nucleotide triphosphate hydrolases"/>
    <property type="match status" value="1"/>
</dbReference>
<evidence type="ECO:0000259" key="3">
    <source>
        <dbReference type="Pfam" id="PF17886"/>
    </source>
</evidence>
<name>A0A7C9RTB2_9PSEU</name>
<dbReference type="Pfam" id="PF02374">
    <property type="entry name" value="ArsA_ATPase"/>
    <property type="match status" value="1"/>
</dbReference>
<dbReference type="SUPFAM" id="SSF52540">
    <property type="entry name" value="P-loop containing nucleoside triphosphate hydrolases"/>
    <property type="match status" value="1"/>
</dbReference>
<evidence type="ECO:0000313" key="5">
    <source>
        <dbReference type="Proteomes" id="UP000481360"/>
    </source>
</evidence>
<dbReference type="InterPro" id="IPR040612">
    <property type="entry name" value="ArsA_HSP20-like"/>
</dbReference>
<evidence type="ECO:0000313" key="4">
    <source>
        <dbReference type="EMBL" id="NGY62885.1"/>
    </source>
</evidence>
<dbReference type="EMBL" id="JAAMPJ010000008">
    <property type="protein sequence ID" value="NGY62885.1"/>
    <property type="molecule type" value="Genomic_DNA"/>
</dbReference>